<organism evidence="2 3">
    <name type="scientific">Sarcina ventriculi</name>
    <name type="common">Clostridium ventriculi</name>
    <dbReference type="NCBI Taxonomy" id="1267"/>
    <lineage>
        <taxon>Bacteria</taxon>
        <taxon>Bacillati</taxon>
        <taxon>Bacillota</taxon>
        <taxon>Clostridia</taxon>
        <taxon>Eubacteriales</taxon>
        <taxon>Clostridiaceae</taxon>
        <taxon>Sarcina</taxon>
    </lineage>
</organism>
<keyword evidence="1" id="KW-1133">Transmembrane helix</keyword>
<evidence type="ECO:0000313" key="3">
    <source>
        <dbReference type="Proteomes" id="UP000095488"/>
    </source>
</evidence>
<reference evidence="2 3" key="1">
    <citation type="submission" date="2015-09" db="EMBL/GenBank/DDBJ databases">
        <authorList>
            <consortium name="Pathogen Informatics"/>
        </authorList>
    </citation>
    <scope>NUCLEOTIDE SEQUENCE [LARGE SCALE GENOMIC DNA]</scope>
    <source>
        <strain evidence="2 3">2789STDY5834858</strain>
    </source>
</reference>
<dbReference type="EMBL" id="CYZR01000002">
    <property type="protein sequence ID" value="CUN59493.1"/>
    <property type="molecule type" value="Genomic_DNA"/>
</dbReference>
<keyword evidence="1" id="KW-0472">Membrane</keyword>
<accession>A0ABM9UP01</accession>
<evidence type="ECO:0000256" key="1">
    <source>
        <dbReference type="SAM" id="Phobius"/>
    </source>
</evidence>
<dbReference type="Proteomes" id="UP000095488">
    <property type="component" value="Unassembled WGS sequence"/>
</dbReference>
<comment type="caution">
    <text evidence="2">The sequence shown here is derived from an EMBL/GenBank/DDBJ whole genome shotgun (WGS) entry which is preliminary data.</text>
</comment>
<gene>
    <name evidence="2" type="ORF">ERS852473_00577</name>
</gene>
<sequence length="40" mass="4092">MTKTQVCAITSGISSIAITGIIGLVIVGFKISKANSIVKK</sequence>
<dbReference type="RefSeq" id="WP_265327479.1">
    <property type="nucleotide sequence ID" value="NZ_BCMV01000042.1"/>
</dbReference>
<evidence type="ECO:0000313" key="2">
    <source>
        <dbReference type="EMBL" id="CUN59493.1"/>
    </source>
</evidence>
<proteinExistence type="predicted"/>
<name>A0ABM9UP01_SARVE</name>
<feature type="transmembrane region" description="Helical" evidence="1">
    <location>
        <begin position="12"/>
        <end position="31"/>
    </location>
</feature>
<keyword evidence="1" id="KW-0812">Transmembrane</keyword>
<protein>
    <submittedName>
        <fullName evidence="2">Uncharacterized protein</fullName>
    </submittedName>
</protein>
<keyword evidence="3" id="KW-1185">Reference proteome</keyword>